<feature type="transmembrane region" description="Helical" evidence="1">
    <location>
        <begin position="288"/>
        <end position="308"/>
    </location>
</feature>
<keyword evidence="1" id="KW-0472">Membrane</keyword>
<proteinExistence type="predicted"/>
<evidence type="ECO:0000313" key="2">
    <source>
        <dbReference type="EMBL" id="ACD71369.1"/>
    </source>
</evidence>
<feature type="transmembrane region" description="Helical" evidence="1">
    <location>
        <begin position="256"/>
        <end position="276"/>
    </location>
</feature>
<reference evidence="2 3" key="1">
    <citation type="journal article" date="2008" name="BMC Microbiol.">
        <title>Complete genome sequence of Treponema pallidum ssp. pallidum strain SS14 determined with oligonucleotide arrays.</title>
        <authorList>
            <person name="Matejkova P."/>
            <person name="Strouhal M."/>
            <person name="Smajs D."/>
            <person name="Norris S.J."/>
            <person name="Palzkill T."/>
            <person name="Petrosino J.F."/>
            <person name="Sodergren E."/>
            <person name="Norton J.E."/>
            <person name="Singh J."/>
            <person name="Richmond T.A."/>
            <person name="Molla M.N."/>
            <person name="Albert T.J."/>
            <person name="Weinstock G.M."/>
        </authorList>
    </citation>
    <scope>NUCLEOTIDE SEQUENCE [LARGE SCALE GENOMIC DNA]</scope>
    <source>
        <strain evidence="2 3">SS14</strain>
    </source>
</reference>
<accession>A0A0H3BKE5</accession>
<dbReference type="PATRIC" id="fig|455434.6.peg.940"/>
<sequence>MKVVMDHQLTCLEFGSRRVVLMGVACTSQEAIECVRRTIRARRPQCVCVEVDDARAQDLLGMRQWQEYDLARVLREGKGFFLLSTLALSAFQKRLSSGTGVRLGDEVKAAIEVAAELSAQVAYIDRSIEVTLRRAWRVLNPWGRAKLLAVLLSVAFTGEQLSEQRVAVLCAHGAMDGLMQEIISFLPAVKGVLVDERNQYLASKIWAVDSQVVMAVVSAGSVAGVQRCLYEFACGARTAEVTNLETVGSSPHAGQLLGWLFPLLLMGVVVTCFFAGGVGASRDALMQWLWWSGSMTALGVLCALGHPLSIVVGFVGAPIAVLTPIIGVGLFTGFAQAWVCRPQVADMERLADDIVTFRGWYRNKFAHVLLVVVLSSIGAMIGSLISVPMLLMNLFR</sequence>
<name>A0A0H3BKE5_TREPS</name>
<dbReference type="InterPro" id="IPR046345">
    <property type="entry name" value="TraB_PrgY-like"/>
</dbReference>
<dbReference type="InterPro" id="IPR002816">
    <property type="entry name" value="TraB/PrgY/GumN_fam"/>
</dbReference>
<evidence type="ECO:0000256" key="1">
    <source>
        <dbReference type="SAM" id="Phobius"/>
    </source>
</evidence>
<dbReference type="NCBIfam" id="TIGR00261">
    <property type="entry name" value="traB"/>
    <property type="match status" value="1"/>
</dbReference>
<dbReference type="CDD" id="cd14726">
    <property type="entry name" value="TraB_PrgY-like"/>
    <property type="match status" value="1"/>
</dbReference>
<dbReference type="EMBL" id="CP000805">
    <property type="protein sequence ID" value="ACD71369.1"/>
    <property type="molecule type" value="Genomic_DNA"/>
</dbReference>
<feature type="transmembrane region" description="Helical" evidence="1">
    <location>
        <begin position="368"/>
        <end position="391"/>
    </location>
</feature>
<keyword evidence="1" id="KW-1133">Transmembrane helix</keyword>
<dbReference type="AlphaFoldDB" id="A0A0H3BKE5"/>
<dbReference type="PANTHER" id="PTHR21530:SF7">
    <property type="entry name" value="TRAB DOMAIN-CONTAINING PROTEIN"/>
    <property type="match status" value="1"/>
</dbReference>
<organism evidence="2 3">
    <name type="scientific">Treponema pallidum subsp. pallidum (strain SS14)</name>
    <dbReference type="NCBI Taxonomy" id="455434"/>
    <lineage>
        <taxon>Bacteria</taxon>
        <taxon>Pseudomonadati</taxon>
        <taxon>Spirochaetota</taxon>
        <taxon>Spirochaetia</taxon>
        <taxon>Spirochaetales</taxon>
        <taxon>Treponemataceae</taxon>
        <taxon>Treponema</taxon>
    </lineage>
</organism>
<dbReference type="Proteomes" id="UP000001202">
    <property type="component" value="Chromosome"/>
</dbReference>
<feature type="transmembrane region" description="Helical" evidence="1">
    <location>
        <begin position="314"/>
        <end position="339"/>
    </location>
</feature>
<gene>
    <name evidence="2" type="primary">traB</name>
    <name evidence="2" type="ordered locus">TPASS_0953</name>
</gene>
<protein>
    <submittedName>
        <fullName evidence="2">Pheromone shutdown protein</fullName>
    </submittedName>
</protein>
<dbReference type="KEGG" id="tpp:TPASS_0953"/>
<dbReference type="InterPro" id="IPR005230">
    <property type="entry name" value="TraB_bac"/>
</dbReference>
<dbReference type="Pfam" id="PF01963">
    <property type="entry name" value="TraB_PrgY_gumN"/>
    <property type="match status" value="1"/>
</dbReference>
<keyword evidence="1" id="KW-0812">Transmembrane</keyword>
<dbReference type="PANTHER" id="PTHR21530">
    <property type="entry name" value="PHEROMONE SHUTDOWN PROTEIN"/>
    <property type="match status" value="1"/>
</dbReference>
<evidence type="ECO:0000313" key="3">
    <source>
        <dbReference type="Proteomes" id="UP000001202"/>
    </source>
</evidence>